<evidence type="ECO:0000259" key="15">
    <source>
        <dbReference type="PROSITE" id="PS50109"/>
    </source>
</evidence>
<dbReference type="InterPro" id="IPR001789">
    <property type="entry name" value="Sig_transdc_resp-reg_receiver"/>
</dbReference>
<evidence type="ECO:0000256" key="14">
    <source>
        <dbReference type="SAM" id="Phobius"/>
    </source>
</evidence>
<evidence type="ECO:0000256" key="13">
    <source>
        <dbReference type="SAM" id="MobiDB-lite"/>
    </source>
</evidence>
<keyword evidence="7" id="KW-0067">ATP-binding</keyword>
<evidence type="ECO:0000256" key="2">
    <source>
        <dbReference type="ARBA" id="ARBA00012438"/>
    </source>
</evidence>
<proteinExistence type="predicted"/>
<dbReference type="Gene3D" id="1.20.120.160">
    <property type="entry name" value="HPT domain"/>
    <property type="match status" value="1"/>
</dbReference>
<evidence type="ECO:0000256" key="9">
    <source>
        <dbReference type="ARBA" id="ARBA00064003"/>
    </source>
</evidence>
<dbReference type="InterPro" id="IPR036641">
    <property type="entry name" value="HPT_dom_sf"/>
</dbReference>
<dbReference type="InterPro" id="IPR005467">
    <property type="entry name" value="His_kinase_dom"/>
</dbReference>
<dbReference type="SUPFAM" id="SSF47384">
    <property type="entry name" value="Homodimeric domain of signal transducing histidine kinase"/>
    <property type="match status" value="1"/>
</dbReference>
<feature type="domain" description="Response regulatory" evidence="16">
    <location>
        <begin position="1298"/>
        <end position="1417"/>
    </location>
</feature>
<keyword evidence="14" id="KW-0812">Transmembrane</keyword>
<dbReference type="Gene3D" id="1.10.287.130">
    <property type="match status" value="1"/>
</dbReference>
<dbReference type="Pfam" id="PF01627">
    <property type="entry name" value="Hpt"/>
    <property type="match status" value="1"/>
</dbReference>
<dbReference type="SUPFAM" id="SSF55785">
    <property type="entry name" value="PYP-like sensor domain (PAS domain)"/>
    <property type="match status" value="1"/>
</dbReference>
<feature type="transmembrane region" description="Helical" evidence="14">
    <location>
        <begin position="293"/>
        <end position="315"/>
    </location>
</feature>
<dbReference type="InterPro" id="IPR036097">
    <property type="entry name" value="HisK_dim/P_sf"/>
</dbReference>
<comment type="subunit">
    <text evidence="9">At low DSF concentrations, interacts with RpfF.</text>
</comment>
<evidence type="ECO:0000256" key="1">
    <source>
        <dbReference type="ARBA" id="ARBA00000085"/>
    </source>
</evidence>
<keyword evidence="8" id="KW-0902">Two-component regulatory system</keyword>
<dbReference type="Pfam" id="PF00072">
    <property type="entry name" value="Response_reg"/>
    <property type="match status" value="1"/>
</dbReference>
<dbReference type="CDD" id="cd16922">
    <property type="entry name" value="HATPase_EvgS-ArcB-TorS-like"/>
    <property type="match status" value="1"/>
</dbReference>
<dbReference type="InterPro" id="IPR035965">
    <property type="entry name" value="PAS-like_dom_sf"/>
</dbReference>
<dbReference type="Gene3D" id="3.40.50.2300">
    <property type="match status" value="1"/>
</dbReference>
<dbReference type="GO" id="GO:0005524">
    <property type="term" value="F:ATP binding"/>
    <property type="evidence" value="ECO:0007669"/>
    <property type="project" value="UniProtKB-KW"/>
</dbReference>
<dbReference type="EMBL" id="PPUZ01000062">
    <property type="protein sequence ID" value="RZM74758.1"/>
    <property type="molecule type" value="Genomic_DNA"/>
</dbReference>
<dbReference type="SMART" id="SM00388">
    <property type="entry name" value="HisKA"/>
    <property type="match status" value="1"/>
</dbReference>
<dbReference type="InterPro" id="IPR003661">
    <property type="entry name" value="HisK_dim/P_dom"/>
</dbReference>
<name>A0A4Q7E014_9GAMM</name>
<dbReference type="Pfam" id="PF00512">
    <property type="entry name" value="HisKA"/>
    <property type="match status" value="1"/>
</dbReference>
<evidence type="ECO:0000256" key="8">
    <source>
        <dbReference type="ARBA" id="ARBA00023012"/>
    </source>
</evidence>
<dbReference type="InterPro" id="IPR003594">
    <property type="entry name" value="HATPase_dom"/>
</dbReference>
<evidence type="ECO:0000256" key="5">
    <source>
        <dbReference type="ARBA" id="ARBA00022741"/>
    </source>
</evidence>
<accession>A0A4Q7E014</accession>
<dbReference type="SMART" id="SM00387">
    <property type="entry name" value="HATPase_c"/>
    <property type="match status" value="1"/>
</dbReference>
<evidence type="ECO:0000313" key="18">
    <source>
        <dbReference type="Proteomes" id="UP000292345"/>
    </source>
</evidence>
<keyword evidence="4" id="KW-0808">Transferase</keyword>
<dbReference type="EC" id="2.7.13.3" evidence="2"/>
<feature type="region of interest" description="Disordered" evidence="13">
    <location>
        <begin position="1434"/>
        <end position="1459"/>
    </location>
</feature>
<dbReference type="PANTHER" id="PTHR45339:SF5">
    <property type="entry name" value="HISTIDINE KINASE"/>
    <property type="match status" value="1"/>
</dbReference>
<feature type="transmembrane region" description="Helical" evidence="14">
    <location>
        <begin position="327"/>
        <end position="345"/>
    </location>
</feature>
<keyword evidence="14" id="KW-1133">Transmembrane helix</keyword>
<evidence type="ECO:0000313" key="17">
    <source>
        <dbReference type="EMBL" id="RZM74758.1"/>
    </source>
</evidence>
<dbReference type="Gene3D" id="3.30.565.10">
    <property type="entry name" value="Histidine kinase-like ATPase, C-terminal domain"/>
    <property type="match status" value="1"/>
</dbReference>
<evidence type="ECO:0000256" key="12">
    <source>
        <dbReference type="SAM" id="Coils"/>
    </source>
</evidence>
<evidence type="ECO:0000256" key="4">
    <source>
        <dbReference type="ARBA" id="ARBA00022679"/>
    </source>
</evidence>
<evidence type="ECO:0000256" key="7">
    <source>
        <dbReference type="ARBA" id="ARBA00022840"/>
    </source>
</evidence>
<dbReference type="RefSeq" id="WP_130246085.1">
    <property type="nucleotide sequence ID" value="NZ_PPUZ01000062.1"/>
</dbReference>
<dbReference type="CDD" id="cd00082">
    <property type="entry name" value="HisKA"/>
    <property type="match status" value="1"/>
</dbReference>
<dbReference type="InterPro" id="IPR008207">
    <property type="entry name" value="Sig_transdc_His_kin_Hpt_dom"/>
</dbReference>
<keyword evidence="12" id="KW-0175">Coiled coil</keyword>
<dbReference type="SUPFAM" id="SSF52172">
    <property type="entry name" value="CheY-like"/>
    <property type="match status" value="1"/>
</dbReference>
<feature type="modified residue" description="4-aspartylphosphate" evidence="11">
    <location>
        <position position="1347"/>
    </location>
</feature>
<reference evidence="17 18" key="1">
    <citation type="submission" date="2018-01" db="EMBL/GenBank/DDBJ databases">
        <title>Co-occurrence of chitin degradation, pigmentation and bioactivity in marine Pseudoalteromonas.</title>
        <authorList>
            <person name="Paulsen S."/>
            <person name="Gram L."/>
            <person name="Machado H."/>
        </authorList>
    </citation>
    <scope>NUCLEOTIDE SEQUENCE [LARGE SCALE GENOMIC DNA]</scope>
    <source>
        <strain evidence="17 18">S1946</strain>
    </source>
</reference>
<dbReference type="InterPro" id="IPR004358">
    <property type="entry name" value="Sig_transdc_His_kin-like_C"/>
</dbReference>
<keyword evidence="3 11" id="KW-0597">Phosphoprotein</keyword>
<dbReference type="SMART" id="SM00448">
    <property type="entry name" value="REC"/>
    <property type="match status" value="1"/>
</dbReference>
<organism evidence="17 18">
    <name type="scientific">Pseudoalteromonas rubra</name>
    <dbReference type="NCBI Taxonomy" id="43658"/>
    <lineage>
        <taxon>Bacteria</taxon>
        <taxon>Pseudomonadati</taxon>
        <taxon>Pseudomonadota</taxon>
        <taxon>Gammaproteobacteria</taxon>
        <taxon>Alteromonadales</taxon>
        <taxon>Pseudoalteromonadaceae</taxon>
        <taxon>Pseudoalteromonas</taxon>
    </lineage>
</organism>
<dbReference type="InterPro" id="IPR036890">
    <property type="entry name" value="HATPase_C_sf"/>
</dbReference>
<keyword evidence="14" id="KW-0472">Membrane</keyword>
<comment type="caution">
    <text evidence="17">The sequence shown here is derived from an EMBL/GenBank/DDBJ whole genome shotgun (WGS) entry which is preliminary data.</text>
</comment>
<dbReference type="Pfam" id="PF02518">
    <property type="entry name" value="HATPase_c"/>
    <property type="match status" value="1"/>
</dbReference>
<sequence length="1571" mass="175275">MHVQLKIIVWLILVLVSLLSLDRYSRAYFASHHQIVATQDSLHNVSYMQQISNAIFALQKERGYTFGLSERASGETLSQLNLYRNASNAALVDIAAQSAQNPNLLSSLPNTAELMNLRALFDQRLLTREQAMTLYTAKINALLDLFLAIELKIAADAVNTHLYSLTLAIEQAGKLRAHTYAMLNNTLDSRASAIFELSTLHNTHRALLGNTPFGEDIATQITALQTQPQNQILNDVLVALEQTGQSTFNAQQWWQQKTQYLEQLINIVSTQLAAHQQQLSTELSEHNATKANYALFAVIAFVCVVITSVLLWRTLGRTSKPKRHQTPVKLSQLLLLLGLIVSFIMSEHDISQGELSNGLYTRSANELSNNLAYSVIAIDNLWLKPLAERLHTLSITKQPVFSNATGTEYIGKFTLSDNDLVGLFPATLPVQKLQKTITDSIARQGAKSLSLALMSDSNNKLYSVSTAPQASANGLSDILLVLIQPVDDTLTKILKMPVAYQGITTHLLFNDIVIGRNDYSTDKTATLPKNGLELVHENFAFGFTIRATQDPEQIEGYINTLQQEFSVQLALLLTLSLTALVLAHRAQNRIIEQLQHSETQLDKERLLLSNSEQIVGMGSWEWQQGSRNVLLSKTLKTLLDVQASGKYVPYTEVLRKLTQASRRTLLKHLRTQTLDSQVKLALSFCNDGSEKQLEVIMTSHQTDATDSLCVVGVVRDISEQIAQQQRQSKYQASLQAARQEALDRMKEAETQRHEVQQLLHRNRETESLLEATLDSIPAFILLLDGDANIRLINRFWYKSKRLNLEESGLFINTLMRVNDNLIDVISLLPLSNKKPLLEALTAAKTRDLYYKDMEICYQLDGAKMWFEVILTNIMCNDKKYMLLYQHDITQRKNDATILADAKETAETANKAKSRFLATMSHEIRTPMNGVVGMLDILSQSRLSDEQRHLTSVAKNSAMMLLRIINDILDFSKIEAGKMVIEHTSFSWQNLTKELCELMSHQCHEKRINLNFYFDPALGYWHKSDPIRIRQILLNLVGNAVKFTKTSASKIGNVEVFVSPGAEAGYLEISVKDNGKGMSEEQTQGLFKPFVQADDSIQRKYGGTGLGLSITMRLCELMNGSITCHSLEDVGSNFIVTLPFAPSETGDQEIAINFSGLTAYIVSDDDKFEQDLAQNLSAHGMHCQLISDEDLNAYLLARLSVDYLIITSEKYQHLVTNGQDIISTNSELKCLVLEHTSIQMPAIEGANIYAIENNPYYAVRVIEKIATLEGQISPEPDIRQLASEEQLPTIEQAQQRNALILVIEDNVYNQDLFKRQLALLGLQCIIAEHGAIALELMQKYQFSLIISDCHMPVMDGYTFARTYRELETQGKVPSLPIIAATANALSGEREKCLNAGMDDYICKPIVLHALRSKIEQWLHRPQASELATLNGHTSEQLGPQAEQPEVASPTAQAAASEPEPPTARIVNLSVLENYVGTDRAIQKQFLQGFLADSRPLVEGMNGRNEVSLSTIKNTAHQLKSSAKAIGAQSLADDFFALEQAAKAEDVTQVQALQKVCDEKFNAACVEIETILE</sequence>
<keyword evidence="6" id="KW-0418">Kinase</keyword>
<evidence type="ECO:0000256" key="3">
    <source>
        <dbReference type="ARBA" id="ARBA00022553"/>
    </source>
</evidence>
<dbReference type="PROSITE" id="PS50110">
    <property type="entry name" value="RESPONSE_REGULATORY"/>
    <property type="match status" value="1"/>
</dbReference>
<keyword evidence="5" id="KW-0547">Nucleotide-binding</keyword>
<dbReference type="FunFam" id="3.30.565.10:FF:000010">
    <property type="entry name" value="Sensor histidine kinase RcsC"/>
    <property type="match status" value="1"/>
</dbReference>
<gene>
    <name evidence="17" type="ORF">C3B51_19335</name>
</gene>
<feature type="domain" description="Histidine kinase" evidence="15">
    <location>
        <begin position="918"/>
        <end position="1141"/>
    </location>
</feature>
<dbReference type="Proteomes" id="UP000292345">
    <property type="component" value="Unassembled WGS sequence"/>
</dbReference>
<dbReference type="CDD" id="cd17546">
    <property type="entry name" value="REC_hyHK_CKI1_RcsC-like"/>
    <property type="match status" value="1"/>
</dbReference>
<dbReference type="PANTHER" id="PTHR45339">
    <property type="entry name" value="HYBRID SIGNAL TRANSDUCTION HISTIDINE KINASE J"/>
    <property type="match status" value="1"/>
</dbReference>
<dbReference type="GO" id="GO:0005886">
    <property type="term" value="C:plasma membrane"/>
    <property type="evidence" value="ECO:0007669"/>
    <property type="project" value="UniProtKB-SubCell"/>
</dbReference>
<dbReference type="SUPFAM" id="SSF47226">
    <property type="entry name" value="Histidine-containing phosphotransfer domain, HPT domain"/>
    <property type="match status" value="1"/>
</dbReference>
<protein>
    <recommendedName>
        <fullName evidence="10">Sensory/regulatory protein RpfC</fullName>
        <ecNumber evidence="2">2.7.13.3</ecNumber>
    </recommendedName>
</protein>
<comment type="catalytic activity">
    <reaction evidence="1">
        <text>ATP + protein L-histidine = ADP + protein N-phospho-L-histidine.</text>
        <dbReference type="EC" id="2.7.13.3"/>
    </reaction>
</comment>
<dbReference type="InterPro" id="IPR011006">
    <property type="entry name" value="CheY-like_superfamily"/>
</dbReference>
<evidence type="ECO:0000256" key="11">
    <source>
        <dbReference type="PROSITE-ProRule" id="PRU00169"/>
    </source>
</evidence>
<evidence type="ECO:0000256" key="6">
    <source>
        <dbReference type="ARBA" id="ARBA00022777"/>
    </source>
</evidence>
<feature type="coiled-coil region" evidence="12">
    <location>
        <begin position="731"/>
        <end position="765"/>
    </location>
</feature>
<evidence type="ECO:0000259" key="16">
    <source>
        <dbReference type="PROSITE" id="PS50110"/>
    </source>
</evidence>
<dbReference type="FunFam" id="1.10.287.130:FF:000002">
    <property type="entry name" value="Two-component osmosensing histidine kinase"/>
    <property type="match status" value="1"/>
</dbReference>
<dbReference type="PRINTS" id="PR00344">
    <property type="entry name" value="BCTRLSENSOR"/>
</dbReference>
<dbReference type="PROSITE" id="PS50109">
    <property type="entry name" value="HIS_KIN"/>
    <property type="match status" value="1"/>
</dbReference>
<dbReference type="SUPFAM" id="SSF55874">
    <property type="entry name" value="ATPase domain of HSP90 chaperone/DNA topoisomerase II/histidine kinase"/>
    <property type="match status" value="1"/>
</dbReference>
<evidence type="ECO:0000256" key="10">
    <source>
        <dbReference type="ARBA" id="ARBA00068150"/>
    </source>
</evidence>
<dbReference type="GO" id="GO:0000155">
    <property type="term" value="F:phosphorelay sensor kinase activity"/>
    <property type="evidence" value="ECO:0007669"/>
    <property type="project" value="InterPro"/>
</dbReference>